<organism evidence="2 3">
    <name type="scientific">Aestuariivirga litoralis</name>
    <dbReference type="NCBI Taxonomy" id="2650924"/>
    <lineage>
        <taxon>Bacteria</taxon>
        <taxon>Pseudomonadati</taxon>
        <taxon>Pseudomonadota</taxon>
        <taxon>Alphaproteobacteria</taxon>
        <taxon>Hyphomicrobiales</taxon>
        <taxon>Aestuariivirgaceae</taxon>
        <taxon>Aestuariivirga</taxon>
    </lineage>
</organism>
<name>A0A2W2BCT1_9HYPH</name>
<proteinExistence type="predicted"/>
<dbReference type="GO" id="GO:0006950">
    <property type="term" value="P:response to stress"/>
    <property type="evidence" value="ECO:0007669"/>
    <property type="project" value="TreeGrafter"/>
</dbReference>
<dbReference type="Gene3D" id="1.10.10.10">
    <property type="entry name" value="Winged helix-like DNA-binding domain superfamily/Winged helix DNA-binding domain"/>
    <property type="match status" value="1"/>
</dbReference>
<dbReference type="PRINTS" id="PR00598">
    <property type="entry name" value="HTHMARR"/>
</dbReference>
<dbReference type="EMBL" id="QKVK01000002">
    <property type="protein sequence ID" value="PZF78034.1"/>
    <property type="molecule type" value="Genomic_DNA"/>
</dbReference>
<dbReference type="PANTHER" id="PTHR33164">
    <property type="entry name" value="TRANSCRIPTIONAL REGULATOR, MARR FAMILY"/>
    <property type="match status" value="1"/>
</dbReference>
<dbReference type="InterPro" id="IPR036390">
    <property type="entry name" value="WH_DNA-bd_sf"/>
</dbReference>
<dbReference type="InterPro" id="IPR039422">
    <property type="entry name" value="MarR/SlyA-like"/>
</dbReference>
<comment type="caution">
    <text evidence="2">The sequence shown here is derived from an EMBL/GenBank/DDBJ whole genome shotgun (WGS) entry which is preliminary data.</text>
</comment>
<dbReference type="SMART" id="SM00347">
    <property type="entry name" value="HTH_MARR"/>
    <property type="match status" value="1"/>
</dbReference>
<dbReference type="InterPro" id="IPR000835">
    <property type="entry name" value="HTH_MarR-typ"/>
</dbReference>
<dbReference type="SUPFAM" id="SSF46785">
    <property type="entry name" value="Winged helix' DNA-binding domain"/>
    <property type="match status" value="1"/>
</dbReference>
<accession>A0A2W2BCT1</accession>
<protein>
    <submittedName>
        <fullName evidence="2">MarR family transcriptional regulator</fullName>
    </submittedName>
</protein>
<gene>
    <name evidence="2" type="ORF">DK847_06310</name>
</gene>
<dbReference type="InterPro" id="IPR036388">
    <property type="entry name" value="WH-like_DNA-bd_sf"/>
</dbReference>
<evidence type="ECO:0000313" key="3">
    <source>
        <dbReference type="Proteomes" id="UP000248795"/>
    </source>
</evidence>
<dbReference type="AlphaFoldDB" id="A0A2W2BCT1"/>
<feature type="domain" description="HTH marR-type" evidence="1">
    <location>
        <begin position="31"/>
        <end position="163"/>
    </location>
</feature>
<reference evidence="3" key="1">
    <citation type="submission" date="2018-06" db="EMBL/GenBank/DDBJ databases">
        <title>Aestuariibacter litoralis strain KCTC 52945T.</title>
        <authorList>
            <person name="Li X."/>
            <person name="Salam N."/>
            <person name="Li J.-L."/>
            <person name="Chen Y.-M."/>
            <person name="Yang Z.-W."/>
            <person name="Zhang L.-Y."/>
            <person name="Han M.-X."/>
            <person name="Xiao M."/>
            <person name="Li W.-J."/>
        </authorList>
    </citation>
    <scope>NUCLEOTIDE SEQUENCE [LARGE SCALE GENOMIC DNA]</scope>
    <source>
        <strain evidence="3">KCTC 52945</strain>
    </source>
</reference>
<sequence length="172" mass="19347">MTRDLAFLSGVLHREADAETSLPSLAEIGLNYFVPYLLNRIAATWNAELAGELRKFDLTTPQMRALAVLGINSGLTINELSTLTVTEQSTMSRTLDTLEARGFVGRRPRASDLRVREVEITPAGREAFDAFWPVMFQHYEQMFRGIGEEEFSHFVATLQKVLRNIRLAEAEG</sequence>
<dbReference type="PROSITE" id="PS50995">
    <property type="entry name" value="HTH_MARR_2"/>
    <property type="match status" value="1"/>
</dbReference>
<dbReference type="Pfam" id="PF12802">
    <property type="entry name" value="MarR_2"/>
    <property type="match status" value="1"/>
</dbReference>
<dbReference type="RefSeq" id="WP_111196938.1">
    <property type="nucleotide sequence ID" value="NZ_QKVK01000002.1"/>
</dbReference>
<dbReference type="Proteomes" id="UP000248795">
    <property type="component" value="Unassembled WGS sequence"/>
</dbReference>
<evidence type="ECO:0000259" key="1">
    <source>
        <dbReference type="PROSITE" id="PS50995"/>
    </source>
</evidence>
<keyword evidence="3" id="KW-1185">Reference proteome</keyword>
<dbReference type="PANTHER" id="PTHR33164:SF57">
    <property type="entry name" value="MARR-FAMILY TRANSCRIPTIONAL REGULATOR"/>
    <property type="match status" value="1"/>
</dbReference>
<evidence type="ECO:0000313" key="2">
    <source>
        <dbReference type="EMBL" id="PZF78034.1"/>
    </source>
</evidence>
<dbReference type="GO" id="GO:0003700">
    <property type="term" value="F:DNA-binding transcription factor activity"/>
    <property type="evidence" value="ECO:0007669"/>
    <property type="project" value="InterPro"/>
</dbReference>